<dbReference type="AlphaFoldDB" id="A0AA90YUH8"/>
<dbReference type="EMBL" id="WVQY01000003">
    <property type="protein sequence ID" value="NOD30585.1"/>
    <property type="molecule type" value="Genomic_DNA"/>
</dbReference>
<organism evidence="3 4">
    <name type="scientific">Ruegeria atlantica</name>
    <dbReference type="NCBI Taxonomy" id="81569"/>
    <lineage>
        <taxon>Bacteria</taxon>
        <taxon>Pseudomonadati</taxon>
        <taxon>Pseudomonadota</taxon>
        <taxon>Alphaproteobacteria</taxon>
        <taxon>Rhodobacterales</taxon>
        <taxon>Roseobacteraceae</taxon>
        <taxon>Ruegeria</taxon>
    </lineage>
</organism>
<evidence type="ECO:0000313" key="2">
    <source>
        <dbReference type="EMBL" id="NOD30585.1"/>
    </source>
</evidence>
<dbReference type="RefSeq" id="WP_171117031.1">
    <property type="nucleotide sequence ID" value="NZ_WVQY01000003.1"/>
</dbReference>
<reference evidence="3 5" key="1">
    <citation type="submission" date="2019-12" db="EMBL/GenBank/DDBJ databases">
        <title>Ruegeria JWLKs population differentiation of coral mucus and skeleton niches.</title>
        <authorList>
            <person name="Luo D."/>
        </authorList>
    </citation>
    <scope>NUCLEOTIDE SEQUENCE</scope>
    <source>
        <strain evidence="3">HKCCD6181</strain>
        <strain evidence="2 5">HKCCD6238</strain>
    </source>
</reference>
<evidence type="ECO:0000256" key="1">
    <source>
        <dbReference type="SAM" id="Phobius"/>
    </source>
</evidence>
<gene>
    <name evidence="2" type="ORF">GS617_09925</name>
    <name evidence="3" type="ORF">GS634_13055</name>
</gene>
<dbReference type="Pfam" id="PF11391">
    <property type="entry name" value="DUF2798"/>
    <property type="match status" value="1"/>
</dbReference>
<dbReference type="Proteomes" id="UP000597886">
    <property type="component" value="Unassembled WGS sequence"/>
</dbReference>
<accession>A0AA90YUH8</accession>
<name>A0AA90YUH8_9RHOB</name>
<evidence type="ECO:0000313" key="3">
    <source>
        <dbReference type="EMBL" id="NOE19052.1"/>
    </source>
</evidence>
<dbReference type="Proteomes" id="UP000599383">
    <property type="component" value="Unassembled WGS sequence"/>
</dbReference>
<evidence type="ECO:0000313" key="5">
    <source>
        <dbReference type="Proteomes" id="UP000599383"/>
    </source>
</evidence>
<keyword evidence="1" id="KW-0472">Membrane</keyword>
<proteinExistence type="predicted"/>
<protein>
    <submittedName>
        <fullName evidence="3">DUF2798 domain-containing protein</fullName>
    </submittedName>
</protein>
<feature type="transmembrane region" description="Helical" evidence="1">
    <location>
        <begin position="44"/>
        <end position="64"/>
    </location>
</feature>
<keyword evidence="1" id="KW-1133">Transmembrane helix</keyword>
<dbReference type="EMBL" id="WVRA01000004">
    <property type="protein sequence ID" value="NOE19052.1"/>
    <property type="molecule type" value="Genomic_DNA"/>
</dbReference>
<feature type="transmembrane region" description="Helical" evidence="1">
    <location>
        <begin position="7"/>
        <end position="32"/>
    </location>
</feature>
<comment type="caution">
    <text evidence="3">The sequence shown here is derived from an EMBL/GenBank/DDBJ whole genome shotgun (WGS) entry which is preliminary data.</text>
</comment>
<dbReference type="PROSITE" id="PS51257">
    <property type="entry name" value="PROKAR_LIPOPROTEIN"/>
    <property type="match status" value="1"/>
</dbReference>
<keyword evidence="5" id="KW-1185">Reference proteome</keyword>
<sequence length="76" mass="8276">MIPARFAHAIFGLIMSGLMSCIVTGIATVKAVGFHPETLGDWMASWAFCWPIAFTVILVLGPSVKRMVEGWVRPQG</sequence>
<evidence type="ECO:0000313" key="4">
    <source>
        <dbReference type="Proteomes" id="UP000597886"/>
    </source>
</evidence>
<keyword evidence="1" id="KW-0812">Transmembrane</keyword>
<dbReference type="InterPro" id="IPR021529">
    <property type="entry name" value="DUF2798"/>
</dbReference>